<feature type="transmembrane region" description="Helical" evidence="5">
    <location>
        <begin position="78"/>
        <end position="103"/>
    </location>
</feature>
<evidence type="ECO:0000256" key="3">
    <source>
        <dbReference type="ARBA" id="ARBA00022989"/>
    </source>
</evidence>
<evidence type="ECO:0008006" key="8">
    <source>
        <dbReference type="Google" id="ProtNLM"/>
    </source>
</evidence>
<comment type="caution">
    <text evidence="6">The sequence shown here is derived from an EMBL/GenBank/DDBJ whole genome shotgun (WGS) entry which is preliminary data.</text>
</comment>
<keyword evidence="7" id="KW-1185">Reference proteome</keyword>
<dbReference type="InterPro" id="IPR018499">
    <property type="entry name" value="Tetraspanin/Peripherin"/>
</dbReference>
<comment type="subcellular location">
    <subcellularLocation>
        <location evidence="1">Membrane</location>
        <topology evidence="1">Multi-pass membrane protein</topology>
    </subcellularLocation>
</comment>
<evidence type="ECO:0000256" key="4">
    <source>
        <dbReference type="ARBA" id="ARBA00023136"/>
    </source>
</evidence>
<evidence type="ECO:0000256" key="1">
    <source>
        <dbReference type="ARBA" id="ARBA00004141"/>
    </source>
</evidence>
<proteinExistence type="predicted"/>
<keyword evidence="2 5" id="KW-0812">Transmembrane</keyword>
<evidence type="ECO:0000313" key="6">
    <source>
        <dbReference type="EMBL" id="OMJ81693.1"/>
    </source>
</evidence>
<accession>A0A1R2BY06</accession>
<dbReference type="OrthoDB" id="6134317at2759"/>
<keyword evidence="4 5" id="KW-0472">Membrane</keyword>
<dbReference type="AlphaFoldDB" id="A0A1R2BY06"/>
<evidence type="ECO:0000313" key="7">
    <source>
        <dbReference type="Proteomes" id="UP000187209"/>
    </source>
</evidence>
<dbReference type="GO" id="GO:0016020">
    <property type="term" value="C:membrane"/>
    <property type="evidence" value="ECO:0007669"/>
    <property type="project" value="UniProtKB-SubCell"/>
</dbReference>
<protein>
    <recommendedName>
        <fullName evidence="8">Tetraspanin</fullName>
    </recommendedName>
</protein>
<reference evidence="6 7" key="1">
    <citation type="submission" date="2016-11" db="EMBL/GenBank/DDBJ databases">
        <title>The macronuclear genome of Stentor coeruleus: a giant cell with tiny introns.</title>
        <authorList>
            <person name="Slabodnick M."/>
            <person name="Ruby J.G."/>
            <person name="Reiff S.B."/>
            <person name="Swart E.C."/>
            <person name="Gosai S."/>
            <person name="Prabakaran S."/>
            <person name="Witkowska E."/>
            <person name="Larue G.E."/>
            <person name="Fisher S."/>
            <person name="Freeman R.M."/>
            <person name="Gunawardena J."/>
            <person name="Chu W."/>
            <person name="Stover N.A."/>
            <person name="Gregory B.D."/>
            <person name="Nowacki M."/>
            <person name="Derisi J."/>
            <person name="Roy S.W."/>
            <person name="Marshall W.F."/>
            <person name="Sood P."/>
        </authorList>
    </citation>
    <scope>NUCLEOTIDE SEQUENCE [LARGE SCALE GENOMIC DNA]</scope>
    <source>
        <strain evidence="6">WM001</strain>
    </source>
</reference>
<dbReference type="EMBL" id="MPUH01000370">
    <property type="protein sequence ID" value="OMJ81693.1"/>
    <property type="molecule type" value="Genomic_DNA"/>
</dbReference>
<gene>
    <name evidence="6" type="ORF">SteCoe_17803</name>
</gene>
<feature type="transmembrane region" description="Helical" evidence="5">
    <location>
        <begin position="47"/>
        <end position="72"/>
    </location>
</feature>
<dbReference type="Proteomes" id="UP000187209">
    <property type="component" value="Unassembled WGS sequence"/>
</dbReference>
<dbReference type="Pfam" id="PF00335">
    <property type="entry name" value="Tetraspanin"/>
    <property type="match status" value="1"/>
</dbReference>
<keyword evidence="3 5" id="KW-1133">Transmembrane helix</keyword>
<evidence type="ECO:0000256" key="2">
    <source>
        <dbReference type="ARBA" id="ARBA00022692"/>
    </source>
</evidence>
<sequence length="340" mass="38496">MCCCCNISLLKWTIYIACILVLGIGSVLIWVGFLVQASEFVQVIEFSYAGFIVIACGGVLIFIAFIGLLGAWKQRKLFLMLFIVFNIIIGVLLITFGGILIYIRNLSNDYLKSEQRCSEKFPKADILASEASQYFCTLYCPCSLDTDNLPEDSEIDTSNFYRGSADSFLECNPCEAIQTYEETVQEELLTWLRSTFNMTDANATNCGLTSLEFETTLIEKQYRNYIPLITWIENRFLCSSLCVKYDLLMFSSVTQKLPDAACYDQLNEWVQSNFRNYGIISIILGSYQLLLLLFAATLCCCPKKNPLEPFTEPTAEKAVDKLNDTKLDNVFPNYKKSAFA</sequence>
<evidence type="ECO:0000256" key="5">
    <source>
        <dbReference type="SAM" id="Phobius"/>
    </source>
</evidence>
<name>A0A1R2BY06_9CILI</name>
<feature type="transmembrane region" description="Helical" evidence="5">
    <location>
        <begin position="12"/>
        <end position="35"/>
    </location>
</feature>
<organism evidence="6 7">
    <name type="scientific">Stentor coeruleus</name>
    <dbReference type="NCBI Taxonomy" id="5963"/>
    <lineage>
        <taxon>Eukaryota</taxon>
        <taxon>Sar</taxon>
        <taxon>Alveolata</taxon>
        <taxon>Ciliophora</taxon>
        <taxon>Postciliodesmatophora</taxon>
        <taxon>Heterotrichea</taxon>
        <taxon>Heterotrichida</taxon>
        <taxon>Stentoridae</taxon>
        <taxon>Stentor</taxon>
    </lineage>
</organism>